<organism evidence="13 15">
    <name type="scientific">Solemya velum gill symbiont</name>
    <dbReference type="NCBI Taxonomy" id="2340"/>
    <lineage>
        <taxon>Bacteria</taxon>
        <taxon>Pseudomonadati</taxon>
        <taxon>Pseudomonadota</taxon>
        <taxon>Gammaproteobacteria</taxon>
        <taxon>sulfur-oxidizing symbionts</taxon>
    </lineage>
</organism>
<dbReference type="InterPro" id="IPR050571">
    <property type="entry name" value="Class-IV_PLP-Dep_Aminotrnsfr"/>
</dbReference>
<dbReference type="EC" id="4.1.3.38" evidence="6"/>
<dbReference type="GO" id="GO:0008652">
    <property type="term" value="P:amino acid biosynthetic process"/>
    <property type="evidence" value="ECO:0007669"/>
    <property type="project" value="UniProtKB-ARBA"/>
</dbReference>
<keyword evidence="15" id="KW-1185">Reference proteome</keyword>
<protein>
    <recommendedName>
        <fullName evidence="9">Aminodeoxychorismate lyase</fullName>
        <ecNumber evidence="6">4.1.3.38</ecNumber>
    </recommendedName>
    <alternativeName>
        <fullName evidence="10">4-amino-4-deoxychorismate lyase</fullName>
    </alternativeName>
</protein>
<dbReference type="OrthoDB" id="21319at2"/>
<dbReference type="GO" id="GO:0046656">
    <property type="term" value="P:folic acid biosynthetic process"/>
    <property type="evidence" value="ECO:0007669"/>
    <property type="project" value="UniProtKB-KW"/>
</dbReference>
<reference evidence="13 15" key="1">
    <citation type="journal article" date="2014" name="BMC Genomics">
        <title>The genome of the intracellular bacterium of the coastal bivalve, Solemya velum: a blueprint for thriving in and out of symbiosis.</title>
        <authorList>
            <person name="Dmytrenko O."/>
            <person name="Russell S.L."/>
            <person name="Loo W.T."/>
            <person name="Fontanez K.M."/>
            <person name="Liao L."/>
            <person name="Roeselers G."/>
            <person name="Sharma R."/>
            <person name="Stewart F.J."/>
            <person name="Newton I.L."/>
            <person name="Woyke T."/>
            <person name="Wu D."/>
            <person name="Lang J.M."/>
            <person name="Eisen J.A."/>
            <person name="Cavanaugh C.M."/>
        </authorList>
    </citation>
    <scope>NUCLEOTIDE SEQUENCE [LARGE SCALE GENOMIC DNA]</scope>
    <source>
        <strain evidence="13 15">WH</strain>
    </source>
</reference>
<keyword evidence="13" id="KW-0456">Lyase</keyword>
<dbReference type="Gene3D" id="3.20.10.10">
    <property type="entry name" value="D-amino Acid Aminotransferase, subunit A, domain 2"/>
    <property type="match status" value="1"/>
</dbReference>
<dbReference type="STRING" id="2340.JV46_11180"/>
<evidence type="ECO:0000256" key="5">
    <source>
        <dbReference type="ARBA" id="ARBA00035633"/>
    </source>
</evidence>
<dbReference type="Proteomes" id="UP000190962">
    <property type="component" value="Unassembled WGS sequence"/>
</dbReference>
<evidence type="ECO:0000256" key="3">
    <source>
        <dbReference type="ARBA" id="ARBA00022898"/>
    </source>
</evidence>
<dbReference type="InterPro" id="IPR018300">
    <property type="entry name" value="Aminotrans_IV_CS"/>
</dbReference>
<evidence type="ECO:0000256" key="8">
    <source>
        <dbReference type="ARBA" id="ARBA00054027"/>
    </source>
</evidence>
<dbReference type="InterPro" id="IPR043132">
    <property type="entry name" value="BCAT-like_C"/>
</dbReference>
<dbReference type="CDD" id="cd01558">
    <property type="entry name" value="D-AAT_like"/>
    <property type="match status" value="1"/>
</dbReference>
<dbReference type="SUPFAM" id="SSF56752">
    <property type="entry name" value="D-aminoacid aminotransferase-like PLP-dependent enzymes"/>
    <property type="match status" value="1"/>
</dbReference>
<keyword evidence="13" id="KW-0032">Aminotransferase</keyword>
<evidence type="ECO:0000256" key="10">
    <source>
        <dbReference type="ARBA" id="ARBA00080135"/>
    </source>
</evidence>
<dbReference type="PANTHER" id="PTHR42743:SF10">
    <property type="entry name" value="D-ALANINE AMINOTRANSFERASE"/>
    <property type="match status" value="1"/>
</dbReference>
<evidence type="ECO:0000313" key="13">
    <source>
        <dbReference type="EMBL" id="KHF25411.1"/>
    </source>
</evidence>
<dbReference type="AlphaFoldDB" id="A0A0B0HDA5"/>
<sequence length="289" mass="32201">MSLNIYLNGEYLPKEQATISVFDRGFLFGDGVYEVIPVYAGKLFRFDQHIERLNNSLAAILIKPPLLLEEWRGIAEQLTAQLPGRDQSLYLQVTRGSGHDREHAIPRDIEPNLLAMTRLQGSPDEKIKSHGVSVVTLDDDRWKHCNIKAITLLPNLLAKHRAKQEHADEAILIRDGKAHEGAASNLFMVKDGLLITPPKSDMLLPGITRDLVLELARHSGTAHCEADIHADDLEEADEIWITSSSKEIAPVISLNGNPVGDGQPGPIWKNFNALFDACKERLRIEGECR</sequence>
<comment type="catalytic activity">
    <reaction evidence="7">
        <text>4-amino-4-deoxychorismate = 4-aminobenzoate + pyruvate + H(+)</text>
        <dbReference type="Rhea" id="RHEA:16201"/>
        <dbReference type="ChEBI" id="CHEBI:15361"/>
        <dbReference type="ChEBI" id="CHEBI:15378"/>
        <dbReference type="ChEBI" id="CHEBI:17836"/>
        <dbReference type="ChEBI" id="CHEBI:58406"/>
        <dbReference type="EC" id="4.1.3.38"/>
    </reaction>
</comment>
<dbReference type="GeneID" id="86992321"/>
<keyword evidence="4" id="KW-0289">Folate biosynthesis</keyword>
<comment type="caution">
    <text evidence="13">The sequence shown here is derived from an EMBL/GenBank/DDBJ whole genome shotgun (WGS) entry which is preliminary data.</text>
</comment>
<dbReference type="EMBL" id="MPNX01000017">
    <property type="protein sequence ID" value="OOY34334.1"/>
    <property type="molecule type" value="Genomic_DNA"/>
</dbReference>
<dbReference type="Gene3D" id="3.30.470.10">
    <property type="match status" value="1"/>
</dbReference>
<reference evidence="14 16" key="2">
    <citation type="submission" date="2016-11" db="EMBL/GenBank/DDBJ databases">
        <title>Mixed transmission modes and dynamic genome evolution in an obligate animal-bacterial symbiosis.</title>
        <authorList>
            <person name="Russell S.L."/>
            <person name="Corbett-Detig R.B."/>
            <person name="Cavanaugh C.M."/>
        </authorList>
    </citation>
    <scope>NUCLEOTIDE SEQUENCE [LARGE SCALE GENOMIC DNA]</scope>
    <source>
        <strain evidence="14">MA-KB16</strain>
    </source>
</reference>
<name>A0A0B0HDA5_SOVGS</name>
<comment type="cofactor">
    <cofactor evidence="1 12">
        <name>pyridoxal 5'-phosphate</name>
        <dbReference type="ChEBI" id="CHEBI:597326"/>
    </cofactor>
</comment>
<dbReference type="PATRIC" id="fig|2340.3.peg.2030"/>
<dbReference type="EMBL" id="JRAA01000002">
    <property type="protein sequence ID" value="KHF25411.1"/>
    <property type="molecule type" value="Genomic_DNA"/>
</dbReference>
<keyword evidence="13" id="KW-0808">Transferase</keyword>
<dbReference type="GO" id="GO:0005829">
    <property type="term" value="C:cytosol"/>
    <property type="evidence" value="ECO:0007669"/>
    <property type="project" value="TreeGrafter"/>
</dbReference>
<dbReference type="InterPro" id="IPR001544">
    <property type="entry name" value="Aminotrans_IV"/>
</dbReference>
<comment type="function">
    <text evidence="8">Involved in the biosynthesis of p-aminobenzoate (PABA), a precursor of tetrahydrofolate. Converts 4-amino-4-deoxychorismate into 4-aminobenzoate (PABA) and pyruvate.</text>
</comment>
<accession>A0A0B0HDA5</accession>
<gene>
    <name evidence="14" type="ORF">BOV88_10645</name>
    <name evidence="13" type="ORF">JV46_11180</name>
</gene>
<evidence type="ECO:0000313" key="16">
    <source>
        <dbReference type="Proteomes" id="UP000190962"/>
    </source>
</evidence>
<evidence type="ECO:0000256" key="1">
    <source>
        <dbReference type="ARBA" id="ARBA00001933"/>
    </source>
</evidence>
<evidence type="ECO:0000313" key="14">
    <source>
        <dbReference type="EMBL" id="OOY34334.1"/>
    </source>
</evidence>
<dbReference type="eggNOG" id="COG0115">
    <property type="taxonomic scope" value="Bacteria"/>
</dbReference>
<dbReference type="GO" id="GO:0008483">
    <property type="term" value="F:transaminase activity"/>
    <property type="evidence" value="ECO:0007669"/>
    <property type="project" value="UniProtKB-KW"/>
</dbReference>
<evidence type="ECO:0000256" key="7">
    <source>
        <dbReference type="ARBA" id="ARBA00049529"/>
    </source>
</evidence>
<comment type="pathway">
    <text evidence="5">Cofactor biosynthesis; tetrahydrofolate biosynthesis; 4-aminobenzoate from chorismate: step 2/2.</text>
</comment>
<dbReference type="FunFam" id="3.20.10.10:FF:000002">
    <property type="entry name" value="D-alanine aminotransferase"/>
    <property type="match status" value="1"/>
</dbReference>
<evidence type="ECO:0000256" key="2">
    <source>
        <dbReference type="ARBA" id="ARBA00009320"/>
    </source>
</evidence>
<dbReference type="InterPro" id="IPR036038">
    <property type="entry name" value="Aminotransferase-like"/>
</dbReference>
<dbReference type="Proteomes" id="UP000030856">
    <property type="component" value="Unassembled WGS sequence"/>
</dbReference>
<comment type="similarity">
    <text evidence="2 11">Belongs to the class-IV pyridoxal-phosphate-dependent aminotransferase family.</text>
</comment>
<dbReference type="PROSITE" id="PS00770">
    <property type="entry name" value="AA_TRANSFER_CLASS_4"/>
    <property type="match status" value="1"/>
</dbReference>
<evidence type="ECO:0000256" key="9">
    <source>
        <dbReference type="ARBA" id="ARBA00069174"/>
    </source>
</evidence>
<dbReference type="RefSeq" id="WP_043117636.1">
    <property type="nucleotide sequence ID" value="NZ_JRAA01000002.1"/>
</dbReference>
<dbReference type="GO" id="GO:0008696">
    <property type="term" value="F:4-amino-4-deoxychorismate lyase activity"/>
    <property type="evidence" value="ECO:0007669"/>
    <property type="project" value="UniProtKB-EC"/>
</dbReference>
<dbReference type="InterPro" id="IPR043131">
    <property type="entry name" value="BCAT-like_N"/>
</dbReference>
<evidence type="ECO:0000256" key="4">
    <source>
        <dbReference type="ARBA" id="ARBA00022909"/>
    </source>
</evidence>
<evidence type="ECO:0000313" key="15">
    <source>
        <dbReference type="Proteomes" id="UP000030856"/>
    </source>
</evidence>
<dbReference type="Pfam" id="PF01063">
    <property type="entry name" value="Aminotran_4"/>
    <property type="match status" value="1"/>
</dbReference>
<dbReference type="PANTHER" id="PTHR42743">
    <property type="entry name" value="AMINO-ACID AMINOTRANSFERASE"/>
    <property type="match status" value="1"/>
</dbReference>
<proteinExistence type="inferred from homology"/>
<evidence type="ECO:0000256" key="6">
    <source>
        <dbReference type="ARBA" id="ARBA00035676"/>
    </source>
</evidence>
<evidence type="ECO:0000256" key="11">
    <source>
        <dbReference type="RuleBase" id="RU004106"/>
    </source>
</evidence>
<keyword evidence="3 12" id="KW-0663">Pyridoxal phosphate</keyword>
<evidence type="ECO:0000256" key="12">
    <source>
        <dbReference type="RuleBase" id="RU004516"/>
    </source>
</evidence>